<keyword evidence="3" id="KW-1185">Reference proteome</keyword>
<comment type="caution">
    <text evidence="2">The sequence shown here is derived from an EMBL/GenBank/DDBJ whole genome shotgun (WGS) entry which is preliminary data.</text>
</comment>
<evidence type="ECO:0000313" key="3">
    <source>
        <dbReference type="Proteomes" id="UP000031246"/>
    </source>
</evidence>
<organism evidence="2 3">
    <name type="scientific">Pedobacter kyungheensis</name>
    <dbReference type="NCBI Taxonomy" id="1069985"/>
    <lineage>
        <taxon>Bacteria</taxon>
        <taxon>Pseudomonadati</taxon>
        <taxon>Bacteroidota</taxon>
        <taxon>Sphingobacteriia</taxon>
        <taxon>Sphingobacteriales</taxon>
        <taxon>Sphingobacteriaceae</taxon>
        <taxon>Pedobacter</taxon>
    </lineage>
</organism>
<gene>
    <name evidence="2" type="ORF">OC25_22360</name>
</gene>
<dbReference type="EMBL" id="JSYN01000032">
    <property type="protein sequence ID" value="KIA91218.1"/>
    <property type="molecule type" value="Genomic_DNA"/>
</dbReference>
<dbReference type="RefSeq" id="WP_039480941.1">
    <property type="nucleotide sequence ID" value="NZ_JSYN01000032.1"/>
</dbReference>
<proteinExistence type="predicted"/>
<dbReference type="OrthoDB" id="9884896at2"/>
<evidence type="ECO:0000313" key="2">
    <source>
        <dbReference type="EMBL" id="KIA91218.1"/>
    </source>
</evidence>
<dbReference type="Proteomes" id="UP000031246">
    <property type="component" value="Unassembled WGS sequence"/>
</dbReference>
<protein>
    <submittedName>
        <fullName evidence="2">Uncharacterized protein</fullName>
    </submittedName>
</protein>
<dbReference type="AlphaFoldDB" id="A0A0C1FHH3"/>
<reference evidence="2 3" key="1">
    <citation type="submission" date="2014-10" db="EMBL/GenBank/DDBJ databases">
        <title>Pedobacter Kyungheensis.</title>
        <authorList>
            <person name="Anderson B.M."/>
            <person name="Newman J.D."/>
        </authorList>
    </citation>
    <scope>NUCLEOTIDE SEQUENCE [LARGE SCALE GENOMIC DNA]</scope>
    <source>
        <strain evidence="2 3">KACC 16221</strain>
    </source>
</reference>
<evidence type="ECO:0000256" key="1">
    <source>
        <dbReference type="SAM" id="SignalP"/>
    </source>
</evidence>
<accession>A0A0C1FHH3</accession>
<feature type="chain" id="PRO_5002149991" evidence="1">
    <location>
        <begin position="20"/>
        <end position="154"/>
    </location>
</feature>
<sequence length="154" mass="17059">MKLYLVTFAFLFAVNIANAQKKPSRLEKPNPISKASFNGNTCDILVAQLVDPKDFKAVGLSGINAADMLKPKIDKSVGIDVSLKEDAEVMNLTTFFKYYEVPVENQGLIKVNSSALKIMENFLASKTMIRKVELGKDETGKLFANIITLNNKKK</sequence>
<feature type="signal peptide" evidence="1">
    <location>
        <begin position="1"/>
        <end position="19"/>
    </location>
</feature>
<keyword evidence="1" id="KW-0732">Signal</keyword>
<name>A0A0C1FHH3_9SPHI</name>